<evidence type="ECO:0000256" key="2">
    <source>
        <dbReference type="SAM" id="Phobius"/>
    </source>
</evidence>
<dbReference type="InParanoid" id="D2VIP1"/>
<dbReference type="KEGG" id="ngr:NAEGRDRAFT_68746"/>
<evidence type="ECO:0000256" key="1">
    <source>
        <dbReference type="SAM" id="MobiDB-lite"/>
    </source>
</evidence>
<dbReference type="GeneID" id="8861983"/>
<reference evidence="3 4" key="1">
    <citation type="journal article" date="2010" name="Cell">
        <title>The genome of Naegleria gruberi illuminates early eukaryotic versatility.</title>
        <authorList>
            <person name="Fritz-Laylin L.K."/>
            <person name="Prochnik S.E."/>
            <person name="Ginger M.L."/>
            <person name="Dacks J.B."/>
            <person name="Carpenter M.L."/>
            <person name="Field M.C."/>
            <person name="Kuo A."/>
            <person name="Paredez A."/>
            <person name="Chapman J."/>
            <person name="Pham J."/>
            <person name="Shu S."/>
            <person name="Neupane R."/>
            <person name="Cipriano M."/>
            <person name="Mancuso J."/>
            <person name="Tu H."/>
            <person name="Salamov A."/>
            <person name="Lindquist E."/>
            <person name="Shapiro H."/>
            <person name="Lucas S."/>
            <person name="Grigoriev I.V."/>
            <person name="Cande W.Z."/>
            <person name="Fulton C."/>
            <person name="Rokhsar D.S."/>
            <person name="Dawson S.C."/>
        </authorList>
    </citation>
    <scope>NUCLEOTIDE SEQUENCE [LARGE SCALE GENOMIC DNA]</scope>
    <source>
        <strain evidence="3 4">NEG-M</strain>
    </source>
</reference>
<keyword evidence="2" id="KW-0812">Transmembrane</keyword>
<dbReference type="RefSeq" id="XP_002676130.1">
    <property type="nucleotide sequence ID" value="XM_002676084.1"/>
</dbReference>
<accession>D2VIP1</accession>
<evidence type="ECO:0000313" key="4">
    <source>
        <dbReference type="Proteomes" id="UP000006671"/>
    </source>
</evidence>
<feature type="region of interest" description="Disordered" evidence="1">
    <location>
        <begin position="167"/>
        <end position="242"/>
    </location>
</feature>
<sequence>MMQPVNMNAQPTQQQTSAYTPQLTPPQQQEVVVVYINNDPVQNQTTSTTVAGRLVDPIAVERKQKNFLIIASFFLSLFFFLLVASLSLYVVFIFVLNFRTSGGEENQSIEHGNFTNLYGWPLWLLVISLTLFMISLIMFVHRYRAYSVALRRKMLFITRRMRGVGNQQQHVQQDESSISISTDKPADPSTIALAEDPLKSHPNSSSQIEIKDNRVLPSQSTQHHHSNDDQVVEYIHNPNVVQ</sequence>
<feature type="compositionally biased region" description="Polar residues" evidence="1">
    <location>
        <begin position="167"/>
        <end position="182"/>
    </location>
</feature>
<name>D2VIP1_NAEGR</name>
<feature type="transmembrane region" description="Helical" evidence="2">
    <location>
        <begin position="67"/>
        <end position="98"/>
    </location>
</feature>
<keyword evidence="2" id="KW-0472">Membrane</keyword>
<dbReference type="Proteomes" id="UP000006671">
    <property type="component" value="Unassembled WGS sequence"/>
</dbReference>
<dbReference type="EMBL" id="GG738874">
    <property type="protein sequence ID" value="EFC43386.1"/>
    <property type="molecule type" value="Genomic_DNA"/>
</dbReference>
<gene>
    <name evidence="3" type="ORF">NAEGRDRAFT_68746</name>
</gene>
<dbReference type="VEuPathDB" id="AmoebaDB:NAEGRDRAFT_68746"/>
<proteinExistence type="predicted"/>
<keyword evidence="2" id="KW-1133">Transmembrane helix</keyword>
<evidence type="ECO:0000313" key="3">
    <source>
        <dbReference type="EMBL" id="EFC43386.1"/>
    </source>
</evidence>
<feature type="region of interest" description="Disordered" evidence="1">
    <location>
        <begin position="1"/>
        <end position="20"/>
    </location>
</feature>
<organism evidence="4">
    <name type="scientific">Naegleria gruberi</name>
    <name type="common">Amoeba</name>
    <dbReference type="NCBI Taxonomy" id="5762"/>
    <lineage>
        <taxon>Eukaryota</taxon>
        <taxon>Discoba</taxon>
        <taxon>Heterolobosea</taxon>
        <taxon>Tetramitia</taxon>
        <taxon>Eutetramitia</taxon>
        <taxon>Vahlkampfiidae</taxon>
        <taxon>Naegleria</taxon>
    </lineage>
</organism>
<dbReference type="AlphaFoldDB" id="D2VIP1"/>
<feature type="transmembrane region" description="Helical" evidence="2">
    <location>
        <begin position="118"/>
        <end position="143"/>
    </location>
</feature>
<keyword evidence="4" id="KW-1185">Reference proteome</keyword>
<protein>
    <submittedName>
        <fullName evidence="3">Predicted protein</fullName>
    </submittedName>
</protein>